<dbReference type="InterPro" id="IPR003856">
    <property type="entry name" value="LPS_length_determ_N"/>
</dbReference>
<keyword evidence="6" id="KW-0175">Coiled coil</keyword>
<evidence type="ECO:0000256" key="1">
    <source>
        <dbReference type="ARBA" id="ARBA00004651"/>
    </source>
</evidence>
<keyword evidence="5 7" id="KW-0472">Membrane</keyword>
<dbReference type="InterPro" id="IPR050445">
    <property type="entry name" value="Bact_polysacc_biosynth/exp"/>
</dbReference>
<evidence type="ECO:0000313" key="9">
    <source>
        <dbReference type="EMBL" id="TDK31767.1"/>
    </source>
</evidence>
<keyword evidence="10" id="KW-1185">Reference proteome</keyword>
<evidence type="ECO:0000256" key="7">
    <source>
        <dbReference type="SAM" id="Phobius"/>
    </source>
</evidence>
<keyword evidence="3 7" id="KW-0812">Transmembrane</keyword>
<evidence type="ECO:0000256" key="2">
    <source>
        <dbReference type="ARBA" id="ARBA00022475"/>
    </source>
</evidence>
<feature type="coiled-coil region" evidence="6">
    <location>
        <begin position="378"/>
        <end position="412"/>
    </location>
</feature>
<gene>
    <name evidence="9" type="ORF">E2F50_19045</name>
</gene>
<evidence type="ECO:0000256" key="6">
    <source>
        <dbReference type="SAM" id="Coils"/>
    </source>
</evidence>
<sequence>MAMLSQGIMTMFQLDANEVPGPGPSKFAQRVTAAELAQRLWAAKLWALAGAILFGAACILIMPLIKPVYEASTQIYVDPQNLQLLRNDLTPALSAGDSGVVIVESQVRIMQSASVLKIVVENLGLTNDEEFGGKGGKASWFSFGASNSARNDPVQEAVERLSKNINVVREDRTYMITVYGRSRSPQRAAEISNAIIQAYLQLRDNQRTDQANSASTSLEGRLASLQTSLKAREDAVAQFKVDNRIVDTNGTVLAEGRLGQNNVAVSAAEDAMNKRKVDRDQLQELLAHPDRLLSSPIATASPDLLRLRGELQQSQADLSTLAATLGERHPRVISAKSRVAAISKSVSGEMSRLAQYAGIEYDRAKAEYQSALKSLDPLISQVQNIDSARIQLRQLQREADSARAVYEEALTRSRETREQGLLNTLNAQIISPASAPIRRKSPPSFSVMFVLSVGLGLCLGWSLGVGYGYLRDHTPHSHRNGNDDHAVHHSTPLLNLVDRYGGDARRASFLHRADT</sequence>
<comment type="subcellular location">
    <subcellularLocation>
        <location evidence="1">Cell membrane</location>
        <topology evidence="1">Multi-pass membrane protein</topology>
    </subcellularLocation>
</comment>
<protein>
    <recommendedName>
        <fullName evidence="8">Polysaccharide chain length determinant N-terminal domain-containing protein</fullName>
    </recommendedName>
</protein>
<dbReference type="GO" id="GO:0005886">
    <property type="term" value="C:plasma membrane"/>
    <property type="evidence" value="ECO:0007669"/>
    <property type="project" value="UniProtKB-SubCell"/>
</dbReference>
<reference evidence="9 10" key="1">
    <citation type="submission" date="2019-03" db="EMBL/GenBank/DDBJ databases">
        <title>Rhizobium sp. nov., an bacterium isolated from biocrust in Mu Us Desert.</title>
        <authorList>
            <person name="Lixiong L."/>
        </authorList>
    </citation>
    <scope>NUCLEOTIDE SEQUENCE [LARGE SCALE GENOMIC DNA]</scope>
    <source>
        <strain evidence="9 10">SPY-1</strain>
    </source>
</reference>
<comment type="caution">
    <text evidence="9">The sequence shown here is derived from an EMBL/GenBank/DDBJ whole genome shotgun (WGS) entry which is preliminary data.</text>
</comment>
<evidence type="ECO:0000256" key="4">
    <source>
        <dbReference type="ARBA" id="ARBA00022989"/>
    </source>
</evidence>
<accession>A0A4R5UAB5</accession>
<dbReference type="Pfam" id="PF02706">
    <property type="entry name" value="Wzz"/>
    <property type="match status" value="1"/>
</dbReference>
<evidence type="ECO:0000256" key="3">
    <source>
        <dbReference type="ARBA" id="ARBA00022692"/>
    </source>
</evidence>
<feature type="domain" description="Polysaccharide chain length determinant N-terminal" evidence="8">
    <location>
        <begin position="35"/>
        <end position="123"/>
    </location>
</feature>
<dbReference type="PANTHER" id="PTHR32309:SF13">
    <property type="entry name" value="FERRIC ENTEROBACTIN TRANSPORT PROTEIN FEPE"/>
    <property type="match status" value="1"/>
</dbReference>
<dbReference type="Proteomes" id="UP000295238">
    <property type="component" value="Unassembled WGS sequence"/>
</dbReference>
<proteinExistence type="predicted"/>
<organism evidence="9 10">
    <name type="scientific">Rhizobium deserti</name>
    <dbReference type="NCBI Taxonomy" id="2547961"/>
    <lineage>
        <taxon>Bacteria</taxon>
        <taxon>Pseudomonadati</taxon>
        <taxon>Pseudomonadota</taxon>
        <taxon>Alphaproteobacteria</taxon>
        <taxon>Hyphomicrobiales</taxon>
        <taxon>Rhizobiaceae</taxon>
        <taxon>Rhizobium/Agrobacterium group</taxon>
        <taxon>Rhizobium</taxon>
    </lineage>
</organism>
<name>A0A4R5UAB5_9HYPH</name>
<dbReference type="PANTHER" id="PTHR32309">
    <property type="entry name" value="TYROSINE-PROTEIN KINASE"/>
    <property type="match status" value="1"/>
</dbReference>
<evidence type="ECO:0000256" key="5">
    <source>
        <dbReference type="ARBA" id="ARBA00023136"/>
    </source>
</evidence>
<keyword evidence="2" id="KW-1003">Cell membrane</keyword>
<dbReference type="AlphaFoldDB" id="A0A4R5UAB5"/>
<evidence type="ECO:0000313" key="10">
    <source>
        <dbReference type="Proteomes" id="UP000295238"/>
    </source>
</evidence>
<feature type="transmembrane region" description="Helical" evidence="7">
    <location>
        <begin position="45"/>
        <end position="65"/>
    </location>
</feature>
<keyword evidence="4 7" id="KW-1133">Transmembrane helix</keyword>
<evidence type="ECO:0000259" key="8">
    <source>
        <dbReference type="Pfam" id="PF02706"/>
    </source>
</evidence>
<dbReference type="GO" id="GO:0004713">
    <property type="term" value="F:protein tyrosine kinase activity"/>
    <property type="evidence" value="ECO:0007669"/>
    <property type="project" value="TreeGrafter"/>
</dbReference>
<dbReference type="EMBL" id="SMTL01000006">
    <property type="protein sequence ID" value="TDK31767.1"/>
    <property type="molecule type" value="Genomic_DNA"/>
</dbReference>
<feature type="transmembrane region" description="Helical" evidence="7">
    <location>
        <begin position="445"/>
        <end position="470"/>
    </location>
</feature>